<dbReference type="PANTHER" id="PTHR30290">
    <property type="entry name" value="PERIPLASMIC BINDING COMPONENT OF ABC TRANSPORTER"/>
    <property type="match status" value="1"/>
</dbReference>
<dbReference type="InterPro" id="IPR000914">
    <property type="entry name" value="SBP_5_dom"/>
</dbReference>
<dbReference type="PROSITE" id="PS51257">
    <property type="entry name" value="PROKAR_LIPOPROTEIN"/>
    <property type="match status" value="1"/>
</dbReference>
<dbReference type="CDD" id="cd08493">
    <property type="entry name" value="PBP2_DppA_like"/>
    <property type="match status" value="1"/>
</dbReference>
<proteinExistence type="inferred from homology"/>
<feature type="signal peptide" evidence="4">
    <location>
        <begin position="1"/>
        <end position="27"/>
    </location>
</feature>
<name>A0A078MMJ2_9MICC</name>
<dbReference type="Gene3D" id="3.40.190.10">
    <property type="entry name" value="Periplasmic binding protein-like II"/>
    <property type="match status" value="1"/>
</dbReference>
<dbReference type="GO" id="GO:0015833">
    <property type="term" value="P:peptide transport"/>
    <property type="evidence" value="ECO:0007669"/>
    <property type="project" value="TreeGrafter"/>
</dbReference>
<dbReference type="Gene3D" id="3.10.105.10">
    <property type="entry name" value="Dipeptide-binding Protein, Domain 3"/>
    <property type="match status" value="1"/>
</dbReference>
<dbReference type="Pfam" id="PF00496">
    <property type="entry name" value="SBP_bac_5"/>
    <property type="match status" value="1"/>
</dbReference>
<feature type="domain" description="Solute-binding protein family 5" evidence="5">
    <location>
        <begin position="93"/>
        <end position="477"/>
    </location>
</feature>
<evidence type="ECO:0000256" key="1">
    <source>
        <dbReference type="ARBA" id="ARBA00005695"/>
    </source>
</evidence>
<evidence type="ECO:0000313" key="6">
    <source>
        <dbReference type="EMBL" id="CEA08508.1"/>
    </source>
</evidence>
<dbReference type="SUPFAM" id="SSF53850">
    <property type="entry name" value="Periplasmic binding protein-like II"/>
    <property type="match status" value="1"/>
</dbReference>
<dbReference type="PANTHER" id="PTHR30290:SF9">
    <property type="entry name" value="OLIGOPEPTIDE-BINDING PROTEIN APPA"/>
    <property type="match status" value="1"/>
</dbReference>
<dbReference type="GO" id="GO:1904680">
    <property type="term" value="F:peptide transmembrane transporter activity"/>
    <property type="evidence" value="ECO:0007669"/>
    <property type="project" value="TreeGrafter"/>
</dbReference>
<reference evidence="6" key="1">
    <citation type="submission" date="2014-07" db="EMBL/GenBank/DDBJ databases">
        <authorList>
            <person name="Urmite Genomes Urmite Genomes"/>
        </authorList>
    </citation>
    <scope>NUCLEOTIDE SEQUENCE</scope>
    <source>
        <strain evidence="6">11W110_air</strain>
    </source>
</reference>
<keyword evidence="2" id="KW-0813">Transport</keyword>
<dbReference type="EMBL" id="LN483071">
    <property type="protein sequence ID" value="CEA08508.1"/>
    <property type="molecule type" value="Genomic_DNA"/>
</dbReference>
<dbReference type="InterPro" id="IPR030678">
    <property type="entry name" value="Peptide/Ni-bd"/>
</dbReference>
<organism evidence="6">
    <name type="scientific">Arthrobacter saudimassiliensis</name>
    <dbReference type="NCBI Taxonomy" id="1461584"/>
    <lineage>
        <taxon>Bacteria</taxon>
        <taxon>Bacillati</taxon>
        <taxon>Actinomycetota</taxon>
        <taxon>Actinomycetes</taxon>
        <taxon>Micrococcales</taxon>
        <taxon>Micrococcaceae</taxon>
        <taxon>Arthrobacter</taxon>
    </lineage>
</organism>
<dbReference type="PROSITE" id="PS51318">
    <property type="entry name" value="TAT"/>
    <property type="match status" value="1"/>
</dbReference>
<dbReference type="InterPro" id="IPR039424">
    <property type="entry name" value="SBP_5"/>
</dbReference>
<dbReference type="AlphaFoldDB" id="A0A078MMJ2"/>
<evidence type="ECO:0000256" key="2">
    <source>
        <dbReference type="ARBA" id="ARBA00022448"/>
    </source>
</evidence>
<dbReference type="Gene3D" id="3.90.76.10">
    <property type="entry name" value="Dipeptide-binding Protein, Domain 1"/>
    <property type="match status" value="1"/>
</dbReference>
<dbReference type="PIRSF" id="PIRSF002741">
    <property type="entry name" value="MppA"/>
    <property type="match status" value="1"/>
</dbReference>
<dbReference type="GO" id="GO:0042597">
    <property type="term" value="C:periplasmic space"/>
    <property type="evidence" value="ECO:0007669"/>
    <property type="project" value="UniProtKB-ARBA"/>
</dbReference>
<sequence>MARSCDRRSVLRAGLAGAALALTGCTAARTSEPSGSASAAASTAAAPSAVFTLATAARPAGLDPALVMDTESHRVTRQVLEGLVGTDPLTSAPAPLLAASWKESEDGRTYTFTLRSDVRFHDGEPFNADAVRANFERWYNLPVSARGTENLMYGAVFRGYADSPDLALYESCEVLDEFTVAVTLRNRLTGFIPALASPAFAMSSPKALREAAANELTERMNDIPVSRYGLHPVGTGPFRFDSWEGDEVRLSSFPEYWGTRGQIGTVVFKTITSPSSRLRALQDGEVDGYDLVTVDDVDELARGGQQILQRDPYSVLYLGLNQNFPGLDEPKMRQAIAHAIDKPALLEGLFLNGTKTANQFLPEKLGLTSSSVTNYGYDPEKAKALLEEIGYDGAELPFHYPRRVTRAYLPSPERVYAVLSRQLTAVGLNIRPVPVYWSEGYLDQVQSDGDRAMHLLGISGTYEDPDTFLGPLFGSYSQEFGYEDPQLATKIERARTLPAGQEQADAYAEIAKRISDRIPAVPLAFPVSILAMSPRVVRYPTSPVLNEVFNLIELTDPQGT</sequence>
<keyword evidence="3 4" id="KW-0732">Signal</keyword>
<dbReference type="InterPro" id="IPR006311">
    <property type="entry name" value="TAT_signal"/>
</dbReference>
<evidence type="ECO:0000256" key="3">
    <source>
        <dbReference type="ARBA" id="ARBA00022729"/>
    </source>
</evidence>
<evidence type="ECO:0000256" key="4">
    <source>
        <dbReference type="SAM" id="SignalP"/>
    </source>
</evidence>
<dbReference type="PATRIC" id="fig|1461584.3.peg.1837"/>
<evidence type="ECO:0000259" key="5">
    <source>
        <dbReference type="Pfam" id="PF00496"/>
    </source>
</evidence>
<feature type="chain" id="PRO_5038747767" evidence="4">
    <location>
        <begin position="28"/>
        <end position="560"/>
    </location>
</feature>
<gene>
    <name evidence="6" type="primary">hbpA</name>
    <name evidence="6" type="ORF">BN1051_01862</name>
</gene>
<protein>
    <submittedName>
        <fullName evidence="6">Heme-binding protein A</fullName>
    </submittedName>
</protein>
<comment type="similarity">
    <text evidence="1">Belongs to the bacterial solute-binding protein 5 family.</text>
</comment>
<accession>A0A078MMJ2</accession>
<dbReference type="GO" id="GO:0043190">
    <property type="term" value="C:ATP-binding cassette (ABC) transporter complex"/>
    <property type="evidence" value="ECO:0007669"/>
    <property type="project" value="InterPro"/>
</dbReference>